<sequence length="138" mass="14747">MMNSLDFARPCNLRLGLRSITIPCGDQGNLIDWGRQKSTTRVTITTRVTPRGLTVGLRTHAQNAVRHIPSIIVVCNHALTAPGWWPVFKGDGNFIAFGHGPDGAGKTATPQIGSKPGAISTCNHDLVNLATSPVNIKI</sequence>
<evidence type="ECO:0000313" key="2">
    <source>
        <dbReference type="Proteomes" id="UP000828390"/>
    </source>
</evidence>
<evidence type="ECO:0000313" key="1">
    <source>
        <dbReference type="EMBL" id="KAH3773623.1"/>
    </source>
</evidence>
<protein>
    <submittedName>
        <fullName evidence="1">Uncharacterized protein</fullName>
    </submittedName>
</protein>
<dbReference type="AlphaFoldDB" id="A0A9D4E6D9"/>
<proteinExistence type="predicted"/>
<reference evidence="1" key="2">
    <citation type="submission" date="2020-11" db="EMBL/GenBank/DDBJ databases">
        <authorList>
            <person name="McCartney M.A."/>
            <person name="Auch B."/>
            <person name="Kono T."/>
            <person name="Mallez S."/>
            <person name="Becker A."/>
            <person name="Gohl D.M."/>
            <person name="Silverstein K.A.T."/>
            <person name="Koren S."/>
            <person name="Bechman K.B."/>
            <person name="Herman A."/>
            <person name="Abrahante J.E."/>
            <person name="Garbe J."/>
        </authorList>
    </citation>
    <scope>NUCLEOTIDE SEQUENCE</scope>
    <source>
        <strain evidence="1">Duluth1</strain>
        <tissue evidence="1">Whole animal</tissue>
    </source>
</reference>
<comment type="caution">
    <text evidence="1">The sequence shown here is derived from an EMBL/GenBank/DDBJ whole genome shotgun (WGS) entry which is preliminary data.</text>
</comment>
<keyword evidence="2" id="KW-1185">Reference proteome</keyword>
<gene>
    <name evidence="1" type="ORF">DPMN_174985</name>
</gene>
<organism evidence="1 2">
    <name type="scientific">Dreissena polymorpha</name>
    <name type="common">Zebra mussel</name>
    <name type="synonym">Mytilus polymorpha</name>
    <dbReference type="NCBI Taxonomy" id="45954"/>
    <lineage>
        <taxon>Eukaryota</taxon>
        <taxon>Metazoa</taxon>
        <taxon>Spiralia</taxon>
        <taxon>Lophotrochozoa</taxon>
        <taxon>Mollusca</taxon>
        <taxon>Bivalvia</taxon>
        <taxon>Autobranchia</taxon>
        <taxon>Heteroconchia</taxon>
        <taxon>Euheterodonta</taxon>
        <taxon>Imparidentia</taxon>
        <taxon>Neoheterodontei</taxon>
        <taxon>Myida</taxon>
        <taxon>Dreissenoidea</taxon>
        <taxon>Dreissenidae</taxon>
        <taxon>Dreissena</taxon>
    </lineage>
</organism>
<name>A0A9D4E6D9_DREPO</name>
<accession>A0A9D4E6D9</accession>
<dbReference type="Proteomes" id="UP000828390">
    <property type="component" value="Unassembled WGS sequence"/>
</dbReference>
<reference evidence="1" key="1">
    <citation type="journal article" date="2019" name="bioRxiv">
        <title>The Genome of the Zebra Mussel, Dreissena polymorpha: A Resource for Invasive Species Research.</title>
        <authorList>
            <person name="McCartney M.A."/>
            <person name="Auch B."/>
            <person name="Kono T."/>
            <person name="Mallez S."/>
            <person name="Zhang Y."/>
            <person name="Obille A."/>
            <person name="Becker A."/>
            <person name="Abrahante J.E."/>
            <person name="Garbe J."/>
            <person name="Badalamenti J.P."/>
            <person name="Herman A."/>
            <person name="Mangelson H."/>
            <person name="Liachko I."/>
            <person name="Sullivan S."/>
            <person name="Sone E.D."/>
            <person name="Koren S."/>
            <person name="Silverstein K.A.T."/>
            <person name="Beckman K.B."/>
            <person name="Gohl D.M."/>
        </authorList>
    </citation>
    <scope>NUCLEOTIDE SEQUENCE</scope>
    <source>
        <strain evidence="1">Duluth1</strain>
        <tissue evidence="1">Whole animal</tissue>
    </source>
</reference>
<dbReference type="EMBL" id="JAIWYP010000009">
    <property type="protein sequence ID" value="KAH3773623.1"/>
    <property type="molecule type" value="Genomic_DNA"/>
</dbReference>